<dbReference type="EMBL" id="OW152824">
    <property type="protein sequence ID" value="CAH2040221.1"/>
    <property type="molecule type" value="Genomic_DNA"/>
</dbReference>
<keyword evidence="1" id="KW-0479">Metal-binding</keyword>
<dbReference type="Pfam" id="PF04500">
    <property type="entry name" value="FLYWCH"/>
    <property type="match status" value="3"/>
</dbReference>
<organism evidence="5 6">
    <name type="scientific">Iphiclides podalirius</name>
    <name type="common">scarce swallowtail</name>
    <dbReference type="NCBI Taxonomy" id="110791"/>
    <lineage>
        <taxon>Eukaryota</taxon>
        <taxon>Metazoa</taxon>
        <taxon>Ecdysozoa</taxon>
        <taxon>Arthropoda</taxon>
        <taxon>Hexapoda</taxon>
        <taxon>Insecta</taxon>
        <taxon>Pterygota</taxon>
        <taxon>Neoptera</taxon>
        <taxon>Endopterygota</taxon>
        <taxon>Lepidoptera</taxon>
        <taxon>Glossata</taxon>
        <taxon>Ditrysia</taxon>
        <taxon>Papilionoidea</taxon>
        <taxon>Papilionidae</taxon>
        <taxon>Papilioninae</taxon>
        <taxon>Iphiclides</taxon>
    </lineage>
</organism>
<feature type="non-terminal residue" evidence="5">
    <location>
        <position position="211"/>
    </location>
</feature>
<feature type="domain" description="FLYWCH-type" evidence="4">
    <location>
        <begin position="124"/>
        <end position="185"/>
    </location>
</feature>
<accession>A0ABN8HVA4</accession>
<feature type="domain" description="FLYWCH-type" evidence="4">
    <location>
        <begin position="2"/>
        <end position="51"/>
    </location>
</feature>
<evidence type="ECO:0000256" key="2">
    <source>
        <dbReference type="ARBA" id="ARBA00022771"/>
    </source>
</evidence>
<evidence type="ECO:0000256" key="3">
    <source>
        <dbReference type="ARBA" id="ARBA00022833"/>
    </source>
</evidence>
<keyword evidence="3" id="KW-0862">Zinc</keyword>
<evidence type="ECO:0000259" key="4">
    <source>
        <dbReference type="Pfam" id="PF04500"/>
    </source>
</evidence>
<evidence type="ECO:0000313" key="5">
    <source>
        <dbReference type="EMBL" id="CAH2040221.1"/>
    </source>
</evidence>
<sequence length="211" mass="24713">MTARGKERLVFHDFTYYKQSRTKSGFRWGCTKNRWHKCKAYLHLADDLTIVRTNFIYTTRGQKLLMYDKFTFFRSGWVRNGGSRYSCSHSVTKRCKAHIHVHKDCVILMTQSLPYTTTTLTTMFIHTTRGQKLLMYGKYSFYRSGPIRNGGSRYSCSRLSSQQCKAHIHLSKDDDILMVQAAHNHDPDTYLKTKAGLYLKVYLNKEPKRIV</sequence>
<dbReference type="Proteomes" id="UP000837857">
    <property type="component" value="Chromosome 12"/>
</dbReference>
<gene>
    <name evidence="5" type="ORF">IPOD504_LOCUS2387</name>
</gene>
<protein>
    <recommendedName>
        <fullName evidence="4">FLYWCH-type domain-containing protein</fullName>
    </recommendedName>
</protein>
<proteinExistence type="predicted"/>
<feature type="domain" description="FLYWCH-type" evidence="4">
    <location>
        <begin position="55"/>
        <end position="110"/>
    </location>
</feature>
<dbReference type="Gene3D" id="2.20.25.240">
    <property type="match status" value="3"/>
</dbReference>
<dbReference type="InterPro" id="IPR007588">
    <property type="entry name" value="Znf_FLYWCH"/>
</dbReference>
<evidence type="ECO:0000313" key="6">
    <source>
        <dbReference type="Proteomes" id="UP000837857"/>
    </source>
</evidence>
<reference evidence="5" key="1">
    <citation type="submission" date="2022-03" db="EMBL/GenBank/DDBJ databases">
        <authorList>
            <person name="Martin H S."/>
        </authorList>
    </citation>
    <scope>NUCLEOTIDE SEQUENCE</scope>
</reference>
<keyword evidence="6" id="KW-1185">Reference proteome</keyword>
<name>A0ABN8HVA4_9NEOP</name>
<keyword evidence="2" id="KW-0863">Zinc-finger</keyword>
<evidence type="ECO:0000256" key="1">
    <source>
        <dbReference type="ARBA" id="ARBA00022723"/>
    </source>
</evidence>